<organism evidence="8">
    <name type="scientific">freshwater metagenome</name>
    <dbReference type="NCBI Taxonomy" id="449393"/>
    <lineage>
        <taxon>unclassified sequences</taxon>
        <taxon>metagenomes</taxon>
        <taxon>ecological metagenomes</taxon>
    </lineage>
</organism>
<keyword evidence="4" id="KW-0028">Amino-acid biosynthesis</keyword>
<dbReference type="EC" id="5.1.1.7" evidence="3"/>
<evidence type="ECO:0000256" key="5">
    <source>
        <dbReference type="ARBA" id="ARBA00023154"/>
    </source>
</evidence>
<name>A0A6J7QAF1_9ZZZZ</name>
<evidence type="ECO:0000256" key="3">
    <source>
        <dbReference type="ARBA" id="ARBA00013080"/>
    </source>
</evidence>
<dbReference type="GO" id="GO:0005829">
    <property type="term" value="C:cytosol"/>
    <property type="evidence" value="ECO:0007669"/>
    <property type="project" value="TreeGrafter"/>
</dbReference>
<keyword evidence="6" id="KW-0413">Isomerase</keyword>
<comment type="catalytic activity">
    <reaction evidence="7">
        <text>(2S,6S)-2,6-diaminopimelate = meso-2,6-diaminopimelate</text>
        <dbReference type="Rhea" id="RHEA:15393"/>
        <dbReference type="ChEBI" id="CHEBI:57609"/>
        <dbReference type="ChEBI" id="CHEBI:57791"/>
        <dbReference type="EC" id="5.1.1.7"/>
    </reaction>
</comment>
<gene>
    <name evidence="8" type="ORF">UFOPK3992_01388</name>
</gene>
<evidence type="ECO:0000313" key="8">
    <source>
        <dbReference type="EMBL" id="CAB5014548.1"/>
    </source>
</evidence>
<dbReference type="AlphaFoldDB" id="A0A6J7QAF1"/>
<dbReference type="NCBIfam" id="TIGR00652">
    <property type="entry name" value="DapF"/>
    <property type="match status" value="1"/>
</dbReference>
<sequence length="290" mass="30279">MGQPPLLLKGHATGNDFVLLPDPEARFDVTPAQVRALCDRRTGVGGDGLLRVVPTALCPEVAEQAPEAPWFMDYRNADGSTAEMCGNGIRLFARYLVNSGLAVPGAMTVATRGGPHPMVVPEAGDVTVALAPATGPLLRAMPVVSVGDNSWNATAVTCPNPHAVVFVESLGDAGDLMSAPLVSPDSMFPAGVNVEFVVRVAPGHVRMRVHERGVGETLSCGTGAVAVAWAARRADEADGLESPHSFQVDVPGGTLWVIERADGTLELTGPAVVVAELRPSDPWWAALSVR</sequence>
<dbReference type="Gene3D" id="3.10.310.10">
    <property type="entry name" value="Diaminopimelate Epimerase, Chain A, domain 1"/>
    <property type="match status" value="2"/>
</dbReference>
<dbReference type="UniPathway" id="UPA00034">
    <property type="reaction ID" value="UER00025"/>
</dbReference>
<dbReference type="GO" id="GO:0009089">
    <property type="term" value="P:lysine biosynthetic process via diaminopimelate"/>
    <property type="evidence" value="ECO:0007669"/>
    <property type="project" value="UniProtKB-UniPathway"/>
</dbReference>
<evidence type="ECO:0000256" key="7">
    <source>
        <dbReference type="ARBA" id="ARBA00051712"/>
    </source>
</evidence>
<dbReference type="PANTHER" id="PTHR31689">
    <property type="entry name" value="DIAMINOPIMELATE EPIMERASE, CHLOROPLASTIC"/>
    <property type="match status" value="1"/>
</dbReference>
<proteinExistence type="inferred from homology"/>
<comment type="pathway">
    <text evidence="1">Amino-acid biosynthesis; L-lysine biosynthesis via DAP pathway; DL-2,6-diaminopimelate from LL-2,6-diaminopimelate: step 1/1.</text>
</comment>
<dbReference type="InterPro" id="IPR001653">
    <property type="entry name" value="DAP_epimerase_DapF"/>
</dbReference>
<dbReference type="GO" id="GO:0008837">
    <property type="term" value="F:diaminopimelate epimerase activity"/>
    <property type="evidence" value="ECO:0007669"/>
    <property type="project" value="UniProtKB-EC"/>
</dbReference>
<protein>
    <recommendedName>
        <fullName evidence="3">diaminopimelate epimerase</fullName>
        <ecNumber evidence="3">5.1.1.7</ecNumber>
    </recommendedName>
</protein>
<dbReference type="InterPro" id="IPR018510">
    <property type="entry name" value="DAP_epimerase_AS"/>
</dbReference>
<dbReference type="SUPFAM" id="SSF54506">
    <property type="entry name" value="Diaminopimelate epimerase-like"/>
    <property type="match status" value="2"/>
</dbReference>
<keyword evidence="5" id="KW-0457">Lysine biosynthesis</keyword>
<comment type="similarity">
    <text evidence="2">Belongs to the diaminopimelate epimerase family.</text>
</comment>
<dbReference type="PROSITE" id="PS01326">
    <property type="entry name" value="DAP_EPIMERASE"/>
    <property type="match status" value="1"/>
</dbReference>
<dbReference type="Pfam" id="PF01678">
    <property type="entry name" value="DAP_epimerase"/>
    <property type="match status" value="2"/>
</dbReference>
<evidence type="ECO:0000256" key="1">
    <source>
        <dbReference type="ARBA" id="ARBA00005196"/>
    </source>
</evidence>
<reference evidence="8" key="1">
    <citation type="submission" date="2020-05" db="EMBL/GenBank/DDBJ databases">
        <authorList>
            <person name="Chiriac C."/>
            <person name="Salcher M."/>
            <person name="Ghai R."/>
            <person name="Kavagutti S V."/>
        </authorList>
    </citation>
    <scope>NUCLEOTIDE SEQUENCE</scope>
</reference>
<dbReference type="PANTHER" id="PTHR31689:SF0">
    <property type="entry name" value="DIAMINOPIMELATE EPIMERASE"/>
    <property type="match status" value="1"/>
</dbReference>
<evidence type="ECO:0000256" key="6">
    <source>
        <dbReference type="ARBA" id="ARBA00023235"/>
    </source>
</evidence>
<evidence type="ECO:0000256" key="2">
    <source>
        <dbReference type="ARBA" id="ARBA00010219"/>
    </source>
</evidence>
<dbReference type="EMBL" id="CAFBOZ010000211">
    <property type="protein sequence ID" value="CAB5014548.1"/>
    <property type="molecule type" value="Genomic_DNA"/>
</dbReference>
<evidence type="ECO:0000256" key="4">
    <source>
        <dbReference type="ARBA" id="ARBA00022605"/>
    </source>
</evidence>
<dbReference type="HAMAP" id="MF_00197">
    <property type="entry name" value="DAP_epimerase"/>
    <property type="match status" value="1"/>
</dbReference>
<accession>A0A6J7QAF1</accession>